<dbReference type="InterPro" id="IPR051014">
    <property type="entry name" value="Cation_Transport_ATPase_IB"/>
</dbReference>
<dbReference type="AlphaFoldDB" id="A0A9W7E8X5"/>
<dbReference type="SUPFAM" id="SSF81653">
    <property type="entry name" value="Calcium ATPase, transduction domain A"/>
    <property type="match status" value="1"/>
</dbReference>
<dbReference type="PANTHER" id="PTHR48085:SF5">
    <property type="entry name" value="CADMIUM_ZINC-TRANSPORTING ATPASE HMA4-RELATED"/>
    <property type="match status" value="1"/>
</dbReference>
<evidence type="ECO:0000256" key="3">
    <source>
        <dbReference type="ARBA" id="ARBA00022692"/>
    </source>
</evidence>
<accession>A0A9W7E8X5</accession>
<evidence type="ECO:0000259" key="8">
    <source>
        <dbReference type="Pfam" id="PF00122"/>
    </source>
</evidence>
<feature type="domain" description="P-type ATPase A" evidence="8">
    <location>
        <begin position="117"/>
        <end position="211"/>
    </location>
</feature>
<protein>
    <recommendedName>
        <fullName evidence="8">P-type ATPase A domain-containing protein</fullName>
    </recommendedName>
</protein>
<dbReference type="InterPro" id="IPR023214">
    <property type="entry name" value="HAD_sf"/>
</dbReference>
<evidence type="ECO:0000256" key="1">
    <source>
        <dbReference type="ARBA" id="ARBA00004370"/>
    </source>
</evidence>
<dbReference type="GO" id="GO:0005524">
    <property type="term" value="F:ATP binding"/>
    <property type="evidence" value="ECO:0007669"/>
    <property type="project" value="InterPro"/>
</dbReference>
<evidence type="ECO:0000256" key="5">
    <source>
        <dbReference type="ARBA" id="ARBA00023136"/>
    </source>
</evidence>
<evidence type="ECO:0000313" key="9">
    <source>
        <dbReference type="EMBL" id="GMH69380.1"/>
    </source>
</evidence>
<name>A0A9W7E8X5_9STRA</name>
<feature type="transmembrane region" description="Helical" evidence="7">
    <location>
        <begin position="231"/>
        <end position="251"/>
    </location>
</feature>
<dbReference type="InterPro" id="IPR001757">
    <property type="entry name" value="P_typ_ATPase"/>
</dbReference>
<dbReference type="GO" id="GO:0016020">
    <property type="term" value="C:membrane"/>
    <property type="evidence" value="ECO:0007669"/>
    <property type="project" value="UniProtKB-SubCell"/>
</dbReference>
<comment type="subcellular location">
    <subcellularLocation>
        <location evidence="1">Membrane</location>
    </subcellularLocation>
</comment>
<sequence length="641" mass="70379">MNNGVSSQIREKVKSAAPSSNPEDVGFGLPRANVIVCGALWILSMFAPTFPKPYDQLEQLAMLAFFVGIYPIAAKKWDSVKRLGEWLESRATGKAKRALESIVSLMPDTANKQTISEGGKVEFVEVPAEYIDVGDIVLVKTGDKIPVDGDVIKGESVVDESSLTGESRPVKKKVKSQVFSGTINIGMAPLTVTCTATTENSTVSKLIELVEEAQANRSPTEKLVDEFAKRYTPVVVVTSFLMCTVPFFVAGKEVGMEWLYRGIVLIVIACPCALIISTPVAYVAGLAATAQKGIIIKGGVHLEALSRVKIVASDKTGTLTHGEFAVLHVDMVGKWKKKKEVFRRLAVMERDSSHPMASEHEILKGEGVQGVVGGTRMYVGNARLMERLGLLKGLDVSVLRKTKTWSKDAEPWASWPSRRSESSASSSSPTRSGPRAKITKTLTNVRQTLTYSDAHNVLKTAGQTRPDNSLPTTDTFLQLPEYPPSSTPPLPQTLAPSSLLKSLLLPRLPQLTKSMLLRLLNTAIQILPSLLLRNILSAIETSSVQKGVRYSLFLFLTLTSNLLTTDIPTLESTYTQIHTLWDAPLQCGIYIYLLHRILQNHVRNDLLILLLTVPLSTFFVKRSSSIRRKTLPHKDSRLRHT</sequence>
<dbReference type="InterPro" id="IPR059000">
    <property type="entry name" value="ATPase_P-type_domA"/>
</dbReference>
<keyword evidence="4 7" id="KW-1133">Transmembrane helix</keyword>
<evidence type="ECO:0000256" key="2">
    <source>
        <dbReference type="ARBA" id="ARBA00006024"/>
    </source>
</evidence>
<dbReference type="Gene3D" id="3.40.1110.10">
    <property type="entry name" value="Calcium-transporting ATPase, cytoplasmic domain N"/>
    <property type="match status" value="1"/>
</dbReference>
<dbReference type="Proteomes" id="UP001162640">
    <property type="component" value="Unassembled WGS sequence"/>
</dbReference>
<feature type="region of interest" description="Disordered" evidence="6">
    <location>
        <begin position="458"/>
        <end position="490"/>
    </location>
</feature>
<dbReference type="PROSITE" id="PS00154">
    <property type="entry name" value="ATPASE_E1_E2"/>
    <property type="match status" value="1"/>
</dbReference>
<gene>
    <name evidence="9" type="ORF">TL16_g05144</name>
</gene>
<evidence type="ECO:0000313" key="10">
    <source>
        <dbReference type="Proteomes" id="UP001162640"/>
    </source>
</evidence>
<dbReference type="InterPro" id="IPR008250">
    <property type="entry name" value="ATPase_P-typ_transduc_dom_A_sf"/>
</dbReference>
<keyword evidence="5 7" id="KW-0472">Membrane</keyword>
<feature type="compositionally biased region" description="Pro residues" evidence="6">
    <location>
        <begin position="481"/>
        <end position="490"/>
    </location>
</feature>
<dbReference type="SUPFAM" id="SSF81660">
    <property type="entry name" value="Metal cation-transporting ATPase, ATP-binding domain N"/>
    <property type="match status" value="1"/>
</dbReference>
<dbReference type="Gene3D" id="3.40.50.1000">
    <property type="entry name" value="HAD superfamily/HAD-like"/>
    <property type="match status" value="1"/>
</dbReference>
<evidence type="ECO:0000256" key="6">
    <source>
        <dbReference type="SAM" id="MobiDB-lite"/>
    </source>
</evidence>
<keyword evidence="3 7" id="KW-0812">Transmembrane</keyword>
<comment type="caution">
    <text evidence="9">The sequence shown here is derived from an EMBL/GenBank/DDBJ whole genome shotgun (WGS) entry which is preliminary data.</text>
</comment>
<dbReference type="EMBL" id="BLQM01000148">
    <property type="protein sequence ID" value="GMH69380.1"/>
    <property type="molecule type" value="Genomic_DNA"/>
</dbReference>
<feature type="compositionally biased region" description="Low complexity" evidence="6">
    <location>
        <begin position="411"/>
        <end position="436"/>
    </location>
</feature>
<organism evidence="9 10">
    <name type="scientific">Triparma laevis f. inornata</name>
    <dbReference type="NCBI Taxonomy" id="1714386"/>
    <lineage>
        <taxon>Eukaryota</taxon>
        <taxon>Sar</taxon>
        <taxon>Stramenopiles</taxon>
        <taxon>Ochrophyta</taxon>
        <taxon>Bolidophyceae</taxon>
        <taxon>Parmales</taxon>
        <taxon>Triparmaceae</taxon>
        <taxon>Triparma</taxon>
    </lineage>
</organism>
<reference evidence="10" key="1">
    <citation type="journal article" date="2023" name="Commun. Biol.">
        <title>Genome analysis of Parmales, the sister group of diatoms, reveals the evolutionary specialization of diatoms from phago-mixotrophs to photoautotrophs.</title>
        <authorList>
            <person name="Ban H."/>
            <person name="Sato S."/>
            <person name="Yoshikawa S."/>
            <person name="Yamada K."/>
            <person name="Nakamura Y."/>
            <person name="Ichinomiya M."/>
            <person name="Sato N."/>
            <person name="Blanc-Mathieu R."/>
            <person name="Endo H."/>
            <person name="Kuwata A."/>
            <person name="Ogata H."/>
        </authorList>
    </citation>
    <scope>NUCLEOTIDE SEQUENCE [LARGE SCALE GENOMIC DNA]</scope>
</reference>
<dbReference type="GO" id="GO:0022857">
    <property type="term" value="F:transmembrane transporter activity"/>
    <property type="evidence" value="ECO:0007669"/>
    <property type="project" value="TreeGrafter"/>
</dbReference>
<feature type="compositionally biased region" description="Polar residues" evidence="6">
    <location>
        <begin position="461"/>
        <end position="476"/>
    </location>
</feature>
<dbReference type="GO" id="GO:0016887">
    <property type="term" value="F:ATP hydrolysis activity"/>
    <property type="evidence" value="ECO:0007669"/>
    <property type="project" value="InterPro"/>
</dbReference>
<proteinExistence type="inferred from homology"/>
<dbReference type="InterPro" id="IPR023299">
    <property type="entry name" value="ATPase_P-typ_cyto_dom_N"/>
</dbReference>
<feature type="transmembrane region" description="Helical" evidence="7">
    <location>
        <begin position="263"/>
        <end position="288"/>
    </location>
</feature>
<dbReference type="NCBIfam" id="TIGR01494">
    <property type="entry name" value="ATPase_P-type"/>
    <property type="match status" value="1"/>
</dbReference>
<dbReference type="PANTHER" id="PTHR48085">
    <property type="entry name" value="CADMIUM/ZINC-TRANSPORTING ATPASE HMA2-RELATED"/>
    <property type="match status" value="1"/>
</dbReference>
<dbReference type="FunFam" id="2.70.150.10:FF:000002">
    <property type="entry name" value="Copper-transporting ATPase 1, putative"/>
    <property type="match status" value="1"/>
</dbReference>
<dbReference type="PRINTS" id="PR00119">
    <property type="entry name" value="CATATPASE"/>
</dbReference>
<dbReference type="SUPFAM" id="SSF81665">
    <property type="entry name" value="Calcium ATPase, transmembrane domain M"/>
    <property type="match status" value="1"/>
</dbReference>
<dbReference type="Gene3D" id="2.70.150.10">
    <property type="entry name" value="Calcium-transporting ATPase, cytoplasmic transduction domain A"/>
    <property type="match status" value="1"/>
</dbReference>
<evidence type="ECO:0000256" key="4">
    <source>
        <dbReference type="ARBA" id="ARBA00022989"/>
    </source>
</evidence>
<comment type="similarity">
    <text evidence="2">Belongs to the cation transport ATPase (P-type) (TC 3.A.3) family. Type IB subfamily.</text>
</comment>
<feature type="region of interest" description="Disordered" evidence="6">
    <location>
        <begin position="1"/>
        <end position="22"/>
    </location>
</feature>
<evidence type="ECO:0000256" key="7">
    <source>
        <dbReference type="SAM" id="Phobius"/>
    </source>
</evidence>
<feature type="region of interest" description="Disordered" evidence="6">
    <location>
        <begin position="410"/>
        <end position="439"/>
    </location>
</feature>
<dbReference type="Pfam" id="PF00122">
    <property type="entry name" value="E1-E2_ATPase"/>
    <property type="match status" value="1"/>
</dbReference>
<dbReference type="InterPro" id="IPR018303">
    <property type="entry name" value="ATPase_P-typ_P_site"/>
</dbReference>
<dbReference type="InterPro" id="IPR023298">
    <property type="entry name" value="ATPase_P-typ_TM_dom_sf"/>
</dbReference>